<reference evidence="2" key="1">
    <citation type="journal article" date="2020" name="New Phytol.">
        <title>Comparative genomics reveals dynamic genome evolution in host specialist ectomycorrhizal fungi.</title>
        <authorList>
            <person name="Lofgren L.A."/>
            <person name="Nguyen N.H."/>
            <person name="Vilgalys R."/>
            <person name="Ruytinx J."/>
            <person name="Liao H.L."/>
            <person name="Branco S."/>
            <person name="Kuo A."/>
            <person name="LaButti K."/>
            <person name="Lipzen A."/>
            <person name="Andreopoulos W."/>
            <person name="Pangilinan J."/>
            <person name="Riley R."/>
            <person name="Hundley H."/>
            <person name="Na H."/>
            <person name="Barry K."/>
            <person name="Grigoriev I.V."/>
            <person name="Stajich J.E."/>
            <person name="Kennedy P.G."/>
        </authorList>
    </citation>
    <scope>NUCLEOTIDE SEQUENCE</scope>
    <source>
        <strain evidence="2">DOB743</strain>
    </source>
</reference>
<proteinExistence type="predicted"/>
<feature type="compositionally biased region" description="Basic and acidic residues" evidence="1">
    <location>
        <begin position="213"/>
        <end position="224"/>
    </location>
</feature>
<evidence type="ECO:0000313" key="3">
    <source>
        <dbReference type="Proteomes" id="UP000714275"/>
    </source>
</evidence>
<dbReference type="EMBL" id="JABBWD010000079">
    <property type="protein sequence ID" value="KAG1768434.1"/>
    <property type="molecule type" value="Genomic_DNA"/>
</dbReference>
<dbReference type="AlphaFoldDB" id="A0A9P6ZJ52"/>
<dbReference type="Proteomes" id="UP000714275">
    <property type="component" value="Unassembled WGS sequence"/>
</dbReference>
<evidence type="ECO:0000313" key="2">
    <source>
        <dbReference type="EMBL" id="KAG1768434.1"/>
    </source>
</evidence>
<organism evidence="2 3">
    <name type="scientific">Suillus placidus</name>
    <dbReference type="NCBI Taxonomy" id="48579"/>
    <lineage>
        <taxon>Eukaryota</taxon>
        <taxon>Fungi</taxon>
        <taxon>Dikarya</taxon>
        <taxon>Basidiomycota</taxon>
        <taxon>Agaricomycotina</taxon>
        <taxon>Agaricomycetes</taxon>
        <taxon>Agaricomycetidae</taxon>
        <taxon>Boletales</taxon>
        <taxon>Suillineae</taxon>
        <taxon>Suillaceae</taxon>
        <taxon>Suillus</taxon>
    </lineage>
</organism>
<evidence type="ECO:0000256" key="1">
    <source>
        <dbReference type="SAM" id="MobiDB-lite"/>
    </source>
</evidence>
<protein>
    <submittedName>
        <fullName evidence="2">Uncharacterized protein</fullName>
    </submittedName>
</protein>
<keyword evidence="3" id="KW-1185">Reference proteome</keyword>
<comment type="caution">
    <text evidence="2">The sequence shown here is derived from an EMBL/GenBank/DDBJ whole genome shotgun (WGS) entry which is preliminary data.</text>
</comment>
<gene>
    <name evidence="2" type="ORF">EV702DRAFT_1050021</name>
</gene>
<dbReference type="OrthoDB" id="2688393at2759"/>
<accession>A0A9P6ZJ52</accession>
<dbReference type="Pfam" id="PF18759">
    <property type="entry name" value="Plavaka"/>
    <property type="match status" value="1"/>
</dbReference>
<sequence>MYDNHDGSGGWREDIGWDVDLNEGGSTGSLVDEEGILPTGNFINWFPGASQSYGIGHTFLDLFNSDENRLSMEKIDSFLSLVMSDEVHIKIQGLLLLFSSAKELILNHPSFHNQLDFMPWKVYTTAQQLCCVYSEWMMGDDTWKMQLYHKALTLLGTILSSNKTNVSMMTGDRSGTPTPSRVFDPKGVCCLVYIAKSDDENSGSKDLGSGEYGKVREMMGKHRD</sequence>
<feature type="region of interest" description="Disordered" evidence="1">
    <location>
        <begin position="200"/>
        <end position="224"/>
    </location>
</feature>
<name>A0A9P6ZJ52_9AGAM</name>
<dbReference type="InterPro" id="IPR041078">
    <property type="entry name" value="Plavaka"/>
</dbReference>